<proteinExistence type="predicted"/>
<protein>
    <submittedName>
        <fullName evidence="3">Mitochondrial import inner membrane translocase subunit TIM22</fullName>
    </submittedName>
</protein>
<reference evidence="3" key="1">
    <citation type="submission" date="2022-11" db="UniProtKB">
        <authorList>
            <consortium name="WormBaseParasite"/>
        </authorList>
    </citation>
    <scope>IDENTIFICATION</scope>
</reference>
<keyword evidence="1" id="KW-0812">Transmembrane</keyword>
<keyword evidence="1" id="KW-1133">Transmembrane helix</keyword>
<accession>A0A915E2S0</accession>
<dbReference type="AlphaFoldDB" id="A0A915E2S0"/>
<evidence type="ECO:0000256" key="1">
    <source>
        <dbReference type="SAM" id="Phobius"/>
    </source>
</evidence>
<dbReference type="WBParaSite" id="jg26088">
    <property type="protein sequence ID" value="jg26088"/>
    <property type="gene ID" value="jg26088"/>
</dbReference>
<keyword evidence="1" id="KW-0472">Membrane</keyword>
<sequence>MTTTPFSQGKSVDLDDIFGNPFRKKREQQEIPVKDKNPFVYTPSAFAQLVDEMIARQMLTLPQLSREEKIMHGVMENCLFKSVLSGVLGAGIGVLFGLFTAGVDPNVSINKDPLKVPGFKETVREMRGRMSSYSKSFGSIGLCSLARNALWKASGRRAIGGTVHILVQL</sequence>
<dbReference type="Proteomes" id="UP000887574">
    <property type="component" value="Unplaced"/>
</dbReference>
<organism evidence="2 3">
    <name type="scientific">Ditylenchus dipsaci</name>
    <dbReference type="NCBI Taxonomy" id="166011"/>
    <lineage>
        <taxon>Eukaryota</taxon>
        <taxon>Metazoa</taxon>
        <taxon>Ecdysozoa</taxon>
        <taxon>Nematoda</taxon>
        <taxon>Chromadorea</taxon>
        <taxon>Rhabditida</taxon>
        <taxon>Tylenchina</taxon>
        <taxon>Tylenchomorpha</taxon>
        <taxon>Sphaerularioidea</taxon>
        <taxon>Anguinidae</taxon>
        <taxon>Anguininae</taxon>
        <taxon>Ditylenchus</taxon>
    </lineage>
</organism>
<keyword evidence="2" id="KW-1185">Reference proteome</keyword>
<evidence type="ECO:0000313" key="2">
    <source>
        <dbReference type="Proteomes" id="UP000887574"/>
    </source>
</evidence>
<evidence type="ECO:0000313" key="3">
    <source>
        <dbReference type="WBParaSite" id="jg26088"/>
    </source>
</evidence>
<name>A0A915E2S0_9BILA</name>
<feature type="transmembrane region" description="Helical" evidence="1">
    <location>
        <begin position="78"/>
        <end position="99"/>
    </location>
</feature>